<evidence type="ECO:0000313" key="2">
    <source>
        <dbReference type="Proteomes" id="UP001055879"/>
    </source>
</evidence>
<proteinExistence type="predicted"/>
<dbReference type="Proteomes" id="UP001055879">
    <property type="component" value="Linkage Group LG14"/>
</dbReference>
<accession>A0ACB8Y7H0</accession>
<comment type="caution">
    <text evidence="1">The sequence shown here is derived from an EMBL/GenBank/DDBJ whole genome shotgun (WGS) entry which is preliminary data.</text>
</comment>
<organism evidence="1 2">
    <name type="scientific">Arctium lappa</name>
    <name type="common">Greater burdock</name>
    <name type="synonym">Lappa major</name>
    <dbReference type="NCBI Taxonomy" id="4217"/>
    <lineage>
        <taxon>Eukaryota</taxon>
        <taxon>Viridiplantae</taxon>
        <taxon>Streptophyta</taxon>
        <taxon>Embryophyta</taxon>
        <taxon>Tracheophyta</taxon>
        <taxon>Spermatophyta</taxon>
        <taxon>Magnoliopsida</taxon>
        <taxon>eudicotyledons</taxon>
        <taxon>Gunneridae</taxon>
        <taxon>Pentapetalae</taxon>
        <taxon>asterids</taxon>
        <taxon>campanulids</taxon>
        <taxon>Asterales</taxon>
        <taxon>Asteraceae</taxon>
        <taxon>Carduoideae</taxon>
        <taxon>Cardueae</taxon>
        <taxon>Arctiinae</taxon>
        <taxon>Arctium</taxon>
    </lineage>
</organism>
<name>A0ACB8Y7H0_ARCLA</name>
<reference evidence="2" key="1">
    <citation type="journal article" date="2022" name="Mol. Ecol. Resour.">
        <title>The genomes of chicory, endive, great burdock and yacon provide insights into Asteraceae palaeo-polyploidization history and plant inulin production.</title>
        <authorList>
            <person name="Fan W."/>
            <person name="Wang S."/>
            <person name="Wang H."/>
            <person name="Wang A."/>
            <person name="Jiang F."/>
            <person name="Liu H."/>
            <person name="Zhao H."/>
            <person name="Xu D."/>
            <person name="Zhang Y."/>
        </authorList>
    </citation>
    <scope>NUCLEOTIDE SEQUENCE [LARGE SCALE GENOMIC DNA]</scope>
    <source>
        <strain evidence="2">cv. Niubang</strain>
    </source>
</reference>
<protein>
    <submittedName>
        <fullName evidence="1">Uncharacterized protein</fullName>
    </submittedName>
</protein>
<dbReference type="EMBL" id="CM042060">
    <property type="protein sequence ID" value="KAI3678269.1"/>
    <property type="molecule type" value="Genomic_DNA"/>
</dbReference>
<reference evidence="1 2" key="2">
    <citation type="journal article" date="2022" name="Mol. Ecol. Resour.">
        <title>The genomes of chicory, endive, great burdock and yacon provide insights into Asteraceae paleo-polyploidization history and plant inulin production.</title>
        <authorList>
            <person name="Fan W."/>
            <person name="Wang S."/>
            <person name="Wang H."/>
            <person name="Wang A."/>
            <person name="Jiang F."/>
            <person name="Liu H."/>
            <person name="Zhao H."/>
            <person name="Xu D."/>
            <person name="Zhang Y."/>
        </authorList>
    </citation>
    <scope>NUCLEOTIDE SEQUENCE [LARGE SCALE GENOMIC DNA]</scope>
    <source>
        <strain evidence="2">cv. Niubang</strain>
    </source>
</reference>
<gene>
    <name evidence="1" type="ORF">L6452_37556</name>
</gene>
<sequence>MVRIMVPTTITHQRLVSYLREKCGMDTIVGTTRIIYVNSGQMIQLRDNAEVSCFLQSAMAFSTPPTLYVYDDYTMAGSSNVGSNTGGAPDMYAEQNQTSYGGGALGPQWRRCARSAMADLQYSPARFP</sequence>
<keyword evidence="2" id="KW-1185">Reference proteome</keyword>
<evidence type="ECO:0000313" key="1">
    <source>
        <dbReference type="EMBL" id="KAI3678269.1"/>
    </source>
</evidence>